<reference evidence="7" key="1">
    <citation type="submission" date="2022-07" db="EMBL/GenBank/DDBJ databases">
        <authorList>
            <person name="Trinca V."/>
            <person name="Uliana J.V.C."/>
            <person name="Torres T.T."/>
            <person name="Ward R.J."/>
            <person name="Monesi N."/>
        </authorList>
    </citation>
    <scope>NUCLEOTIDE SEQUENCE</scope>
    <source>
        <strain evidence="7">HSMRA1968</strain>
        <tissue evidence="7">Whole embryos</tissue>
    </source>
</reference>
<evidence type="ECO:0000256" key="5">
    <source>
        <dbReference type="ARBA" id="ARBA00023180"/>
    </source>
</evidence>
<evidence type="ECO:0000256" key="2">
    <source>
        <dbReference type="ARBA" id="ARBA00022670"/>
    </source>
</evidence>
<dbReference type="GO" id="GO:0070008">
    <property type="term" value="F:serine-type exopeptidase activity"/>
    <property type="evidence" value="ECO:0007669"/>
    <property type="project" value="InterPro"/>
</dbReference>
<dbReference type="OrthoDB" id="1735038at2759"/>
<organism evidence="7 8">
    <name type="scientific">Pseudolycoriella hygida</name>
    <dbReference type="NCBI Taxonomy" id="35572"/>
    <lineage>
        <taxon>Eukaryota</taxon>
        <taxon>Metazoa</taxon>
        <taxon>Ecdysozoa</taxon>
        <taxon>Arthropoda</taxon>
        <taxon>Hexapoda</taxon>
        <taxon>Insecta</taxon>
        <taxon>Pterygota</taxon>
        <taxon>Neoptera</taxon>
        <taxon>Endopterygota</taxon>
        <taxon>Diptera</taxon>
        <taxon>Nematocera</taxon>
        <taxon>Sciaroidea</taxon>
        <taxon>Sciaridae</taxon>
        <taxon>Pseudolycoriella</taxon>
    </lineage>
</organism>
<evidence type="ECO:0000256" key="3">
    <source>
        <dbReference type="ARBA" id="ARBA00022729"/>
    </source>
</evidence>
<feature type="signal peptide" evidence="6">
    <location>
        <begin position="1"/>
        <end position="25"/>
    </location>
</feature>
<dbReference type="InterPro" id="IPR008758">
    <property type="entry name" value="Peptidase_S28"/>
</dbReference>
<dbReference type="AlphaFoldDB" id="A0A9Q0MK60"/>
<gene>
    <name evidence="7" type="primary">Prss16_2</name>
    <name evidence="7" type="ORF">Bhyg_16752</name>
</gene>
<feature type="non-terminal residue" evidence="7">
    <location>
        <position position="1"/>
    </location>
</feature>
<dbReference type="Gene3D" id="1.20.120.980">
    <property type="entry name" value="Serine carboxypeptidase S28, SKS domain"/>
    <property type="match status" value="2"/>
</dbReference>
<proteinExistence type="inferred from homology"/>
<dbReference type="Proteomes" id="UP001151699">
    <property type="component" value="Unassembled WGS sequence"/>
</dbReference>
<dbReference type="Pfam" id="PF05577">
    <property type="entry name" value="Peptidase_S28"/>
    <property type="match status" value="2"/>
</dbReference>
<dbReference type="InterPro" id="IPR042269">
    <property type="entry name" value="Ser_carbopepase_S28_SKS"/>
</dbReference>
<keyword evidence="2 7" id="KW-0645">Protease</keyword>
<keyword evidence="3 6" id="KW-0732">Signal</keyword>
<dbReference type="PANTHER" id="PTHR11010">
    <property type="entry name" value="PROTEASE S28 PRO-X CARBOXYPEPTIDASE-RELATED"/>
    <property type="match status" value="1"/>
</dbReference>
<dbReference type="InterPro" id="IPR029058">
    <property type="entry name" value="AB_hydrolase_fold"/>
</dbReference>
<accession>A0A9Q0MK60</accession>
<name>A0A9Q0MK60_9DIPT</name>
<dbReference type="SUPFAM" id="SSF53474">
    <property type="entry name" value="alpha/beta-Hydrolases"/>
    <property type="match status" value="2"/>
</dbReference>
<dbReference type="GO" id="GO:0006508">
    <property type="term" value="P:proteolysis"/>
    <property type="evidence" value="ECO:0007669"/>
    <property type="project" value="UniProtKB-KW"/>
</dbReference>
<sequence length="954" mass="109934">LGSKVVEKMKLFLLSLCLCLTLATALFPRRTGDREKFSKKDEELLKLASNKRVFKDEAVPMKSAKLTKDMLVKEKPSPRHSEIEIKQFETRLDHLTQTDLRTVTFDYFLKKEYFISGMGGIFIYINDGDIFTTEFLDTGLMHDLAIETYSALATADLRYHRRNLPTDNATSESLRFLSSEQMVADIGELVEEIRDELNAPDANVILWGTGYGAALATWARREFPDLIQGVWSSSGIFEQTLMTEEPYESLSRTIRAIGGDECAEDVANAFIEFEYLVRIYEWFFVEESLDLCIFIWDFYDEEMAIASHGLIQMIQHYFEVFHFNGVRNFCADIQSNGREEAFDAFARWVRHVFTDRTCLEFDYYQRIYLASQSNWEDVNDLAWSDVDRMYPFQSRPQLYHRCTELANLPVTVNSESLFGRLIQQEFWFLYCTDSFFGDSYDYTELEGAAAALNARFGGRNPGVSNVIYTNGELDPYFSFGINATAADDSHVFNIPHHFKSVDLHSISSFDSPEVRQVKTDISEIIARWRYIIRDEYFIENGPIFIFVNDGGIFTTQFLQTGLMHDIAIDVNAALVTADMRYFRSNLPTDNASYANLEFLTVEQCLADISTLIDAVKLSLNSSESKIVLWGSGHGASLATWAKREYPEKIQGVWSSSGIYERTVISHAPYESLSQTIRDIGGDECAQTIENALDDFEYLSRMYYIWEVMETLDLCNFVFVGYDEDVALASRGLLELIHNYLDVHHYHGIRNLCNDIQVDNQEDAFEAFGAWVRHVFTDEKCLDLDYVAREWQTQQPEWDYVREFGWSGPVDISFPFDIRPQWFQRCTQLALFPTTVNGQTIFGRLIQQEFYFIFCLLNSYSYNYLDLEGNVKALNERYGAKNPDIEDVIFTNGMLDPYYSFGINEYSNNNSYVFNIPHYSKSADLFSESRHDAAGLSDVKRSIRSIITDWVGRST</sequence>
<keyword evidence="5" id="KW-0325">Glycoprotein</keyword>
<evidence type="ECO:0000256" key="1">
    <source>
        <dbReference type="ARBA" id="ARBA00011079"/>
    </source>
</evidence>
<dbReference type="GO" id="GO:0008239">
    <property type="term" value="F:dipeptidyl-peptidase activity"/>
    <property type="evidence" value="ECO:0007669"/>
    <property type="project" value="TreeGrafter"/>
</dbReference>
<dbReference type="PANTHER" id="PTHR11010:SF5">
    <property type="entry name" value="RE36938P-RELATED"/>
    <property type="match status" value="1"/>
</dbReference>
<evidence type="ECO:0000256" key="4">
    <source>
        <dbReference type="ARBA" id="ARBA00022801"/>
    </source>
</evidence>
<comment type="similarity">
    <text evidence="1">Belongs to the peptidase S28 family.</text>
</comment>
<dbReference type="Gene3D" id="3.40.50.1820">
    <property type="entry name" value="alpha/beta hydrolase"/>
    <property type="match status" value="2"/>
</dbReference>
<feature type="chain" id="PRO_5040339979" evidence="6">
    <location>
        <begin position="26"/>
        <end position="954"/>
    </location>
</feature>
<keyword evidence="4" id="KW-0378">Hydrolase</keyword>
<keyword evidence="8" id="KW-1185">Reference proteome</keyword>
<evidence type="ECO:0000313" key="8">
    <source>
        <dbReference type="Proteomes" id="UP001151699"/>
    </source>
</evidence>
<comment type="caution">
    <text evidence="7">The sequence shown here is derived from an EMBL/GenBank/DDBJ whole genome shotgun (WGS) entry which is preliminary data.</text>
</comment>
<evidence type="ECO:0000256" key="6">
    <source>
        <dbReference type="SAM" id="SignalP"/>
    </source>
</evidence>
<protein>
    <submittedName>
        <fullName evidence="7">Thymus-specific serine protease</fullName>
    </submittedName>
</protein>
<evidence type="ECO:0000313" key="7">
    <source>
        <dbReference type="EMBL" id="KAJ6632712.1"/>
    </source>
</evidence>
<dbReference type="EMBL" id="WJQU01002571">
    <property type="protein sequence ID" value="KAJ6632712.1"/>
    <property type="molecule type" value="Genomic_DNA"/>
</dbReference>